<dbReference type="PROSITE" id="PS50113">
    <property type="entry name" value="PAC"/>
    <property type="match status" value="1"/>
</dbReference>
<evidence type="ECO:0000313" key="11">
    <source>
        <dbReference type="Proteomes" id="UP001274321"/>
    </source>
</evidence>
<dbReference type="Gene3D" id="3.30.450.20">
    <property type="entry name" value="PAS domain"/>
    <property type="match status" value="1"/>
</dbReference>
<evidence type="ECO:0000259" key="8">
    <source>
        <dbReference type="PROSITE" id="PS50110"/>
    </source>
</evidence>
<dbReference type="SUPFAM" id="SSF52172">
    <property type="entry name" value="CheY-like"/>
    <property type="match status" value="1"/>
</dbReference>
<dbReference type="InterPro" id="IPR036890">
    <property type="entry name" value="HATPase_C_sf"/>
</dbReference>
<dbReference type="Gene3D" id="3.30.565.10">
    <property type="entry name" value="Histidine kinase-like ATPase, C-terminal domain"/>
    <property type="match status" value="1"/>
</dbReference>
<sequence length="746" mass="80522">MINGDDLKRELAAFDALGIAGADYPPGDGLAAGIRSFDWSRTPLGPIQGWPQSLKTVTSMLLLSPVPIVLLWGEKGIMIYNDAYSVFAGGRHPRLLGSEVRQGWPEVADFNDHVMKVGLAGGTLSYKNQELELHRSGVPERVWMNLDYSPVLDESGCPAGVIAIVVETTEHVLAERQVRDAEARLRFLDFLGKSTADSADADTILAVTTRLLGEHMGVSICAYADMDREGDGFTIRGDWSAQGSASIVGHYSLADFGELAVSRLNSGRPLIVNDNRRELPAEAAATFQSIGVTATICMPLVRDGRLTALMAVHDREAREWTNSELALVTEVTERSWAHIQRARSESEVRLGEQRFRQKLEQEVAERTAALRQAEKALLQSQKMEAIGNLTGGIAHDFNNLLTVVLGSLDLLRRRVPDDPRIVRLVDNAAEGAKRGSALTTRMLAFARRQDLRSEVIRLHDLLSGMSNLMERSLGPSILVRIEVPPAVRPVVADPNQLESALLNLAVNARDAMDGSGEIIIRAVNDDDPPARTGLACGRYVCLSMTDTGHGMDDSVLGKATEPFFTTKGVGKGTGLGLSMVHGFAQQSGGALALQSSPDRGTTVEIWLPAADAEPVQPGELDDSRSDTAEKIGLSILVVDDDAMVLASTVAMLEDLGHRIRAVPSAEQGLSVLGEGSFDLVITDHAMPGMSGTQFAIAIRNTYPDLPVLLVTGYAELEQERLGDLPRLNKPYSRDDLQKAVAAAIGQ</sequence>
<accession>A0ABU4RRE2</accession>
<dbReference type="PROSITE" id="PS50110">
    <property type="entry name" value="RESPONSE_REGULATORY"/>
    <property type="match status" value="1"/>
</dbReference>
<evidence type="ECO:0000259" key="7">
    <source>
        <dbReference type="PROSITE" id="PS50109"/>
    </source>
</evidence>
<dbReference type="SUPFAM" id="SSF47384">
    <property type="entry name" value="Homodimeric domain of signal transducing histidine kinase"/>
    <property type="match status" value="1"/>
</dbReference>
<name>A0ABU4RRE2_9HYPH</name>
<dbReference type="SUPFAM" id="SSF55874">
    <property type="entry name" value="ATPase domain of HSP90 chaperone/DNA topoisomerase II/histidine kinase"/>
    <property type="match status" value="1"/>
</dbReference>
<dbReference type="InterPro" id="IPR036097">
    <property type="entry name" value="HisK_dim/P_sf"/>
</dbReference>
<dbReference type="PROSITE" id="PS50109">
    <property type="entry name" value="HIS_KIN"/>
    <property type="match status" value="1"/>
</dbReference>
<feature type="domain" description="Response regulatory" evidence="8">
    <location>
        <begin position="634"/>
        <end position="744"/>
    </location>
</feature>
<evidence type="ECO:0000256" key="4">
    <source>
        <dbReference type="ARBA" id="ARBA00022679"/>
    </source>
</evidence>
<dbReference type="Pfam" id="PF00072">
    <property type="entry name" value="Response_reg"/>
    <property type="match status" value="1"/>
</dbReference>
<evidence type="ECO:0000256" key="6">
    <source>
        <dbReference type="PROSITE-ProRule" id="PRU00169"/>
    </source>
</evidence>
<dbReference type="SMART" id="SM00065">
    <property type="entry name" value="GAF"/>
    <property type="match status" value="1"/>
</dbReference>
<dbReference type="CDD" id="cd00082">
    <property type="entry name" value="HisKA"/>
    <property type="match status" value="1"/>
</dbReference>
<dbReference type="Gene3D" id="3.40.50.2300">
    <property type="match status" value="1"/>
</dbReference>
<dbReference type="PANTHER" id="PTHR43065:SF49">
    <property type="entry name" value="HISTIDINE KINASE"/>
    <property type="match status" value="1"/>
</dbReference>
<dbReference type="Gene3D" id="1.10.287.130">
    <property type="match status" value="1"/>
</dbReference>
<dbReference type="PANTHER" id="PTHR43065">
    <property type="entry name" value="SENSOR HISTIDINE KINASE"/>
    <property type="match status" value="1"/>
</dbReference>
<feature type="domain" description="Histidine kinase" evidence="7">
    <location>
        <begin position="392"/>
        <end position="611"/>
    </location>
</feature>
<dbReference type="Proteomes" id="UP001274321">
    <property type="component" value="Unassembled WGS sequence"/>
</dbReference>
<gene>
    <name evidence="10" type="ORF">SCD90_13980</name>
</gene>
<evidence type="ECO:0000259" key="9">
    <source>
        <dbReference type="PROSITE" id="PS50113"/>
    </source>
</evidence>
<comment type="caution">
    <text evidence="10">The sequence shown here is derived from an EMBL/GenBank/DDBJ whole genome shotgun (WGS) entry which is preliminary data.</text>
</comment>
<reference evidence="10 11" key="1">
    <citation type="submission" date="2023-11" db="EMBL/GenBank/DDBJ databases">
        <authorList>
            <person name="Bao R."/>
        </authorList>
    </citation>
    <scope>NUCLEOTIDE SEQUENCE [LARGE SCALE GENOMIC DNA]</scope>
    <source>
        <strain evidence="10 11">PJ23</strain>
    </source>
</reference>
<dbReference type="InterPro" id="IPR003018">
    <property type="entry name" value="GAF"/>
</dbReference>
<evidence type="ECO:0000256" key="3">
    <source>
        <dbReference type="ARBA" id="ARBA00022553"/>
    </source>
</evidence>
<dbReference type="SMART" id="SM00388">
    <property type="entry name" value="HisKA"/>
    <property type="match status" value="1"/>
</dbReference>
<dbReference type="InterPro" id="IPR011006">
    <property type="entry name" value="CheY-like_superfamily"/>
</dbReference>
<dbReference type="InterPro" id="IPR000700">
    <property type="entry name" value="PAS-assoc_C"/>
</dbReference>
<feature type="modified residue" description="4-aspartylphosphate" evidence="6">
    <location>
        <position position="683"/>
    </location>
</feature>
<dbReference type="InterPro" id="IPR003594">
    <property type="entry name" value="HATPase_dom"/>
</dbReference>
<dbReference type="SUPFAM" id="SSF55781">
    <property type="entry name" value="GAF domain-like"/>
    <property type="match status" value="1"/>
</dbReference>
<dbReference type="Gene3D" id="3.30.450.40">
    <property type="match status" value="1"/>
</dbReference>
<dbReference type="InterPro" id="IPR029016">
    <property type="entry name" value="GAF-like_dom_sf"/>
</dbReference>
<keyword evidence="3 6" id="KW-0597">Phosphoprotein</keyword>
<proteinExistence type="predicted"/>
<feature type="domain" description="PAC" evidence="9">
    <location>
        <begin position="127"/>
        <end position="180"/>
    </location>
</feature>
<keyword evidence="4" id="KW-0808">Transferase</keyword>
<dbReference type="RefSeq" id="WP_319845298.1">
    <property type="nucleotide sequence ID" value="NZ_JAXAFJ010000009.1"/>
</dbReference>
<dbReference type="InterPro" id="IPR001789">
    <property type="entry name" value="Sig_transdc_resp-reg_receiver"/>
</dbReference>
<organism evidence="10 11">
    <name type="scientific">Terrihabitans rhizophilus</name>
    <dbReference type="NCBI Taxonomy" id="3092662"/>
    <lineage>
        <taxon>Bacteria</taxon>
        <taxon>Pseudomonadati</taxon>
        <taxon>Pseudomonadota</taxon>
        <taxon>Alphaproteobacteria</taxon>
        <taxon>Hyphomicrobiales</taxon>
        <taxon>Terrihabitans</taxon>
    </lineage>
</organism>
<dbReference type="EC" id="2.7.13.3" evidence="2"/>
<dbReference type="InterPro" id="IPR013656">
    <property type="entry name" value="PAS_4"/>
</dbReference>
<dbReference type="SMART" id="SM00448">
    <property type="entry name" value="REC"/>
    <property type="match status" value="1"/>
</dbReference>
<protein>
    <recommendedName>
        <fullName evidence="2">histidine kinase</fullName>
        <ecNumber evidence="2">2.7.13.3</ecNumber>
    </recommendedName>
</protein>
<dbReference type="Pfam" id="PF02518">
    <property type="entry name" value="HATPase_c"/>
    <property type="match status" value="1"/>
</dbReference>
<keyword evidence="5" id="KW-0418">Kinase</keyword>
<evidence type="ECO:0000313" key="10">
    <source>
        <dbReference type="EMBL" id="MDX6807176.1"/>
    </source>
</evidence>
<dbReference type="Pfam" id="PF00512">
    <property type="entry name" value="HisKA"/>
    <property type="match status" value="1"/>
</dbReference>
<keyword evidence="11" id="KW-1185">Reference proteome</keyword>
<dbReference type="SMART" id="SM00387">
    <property type="entry name" value="HATPase_c"/>
    <property type="match status" value="1"/>
</dbReference>
<dbReference type="Pfam" id="PF01590">
    <property type="entry name" value="GAF"/>
    <property type="match status" value="1"/>
</dbReference>
<dbReference type="Pfam" id="PF08448">
    <property type="entry name" value="PAS_4"/>
    <property type="match status" value="1"/>
</dbReference>
<dbReference type="EMBL" id="JAXAFJ010000009">
    <property type="protein sequence ID" value="MDX6807176.1"/>
    <property type="molecule type" value="Genomic_DNA"/>
</dbReference>
<evidence type="ECO:0000256" key="2">
    <source>
        <dbReference type="ARBA" id="ARBA00012438"/>
    </source>
</evidence>
<evidence type="ECO:0000256" key="1">
    <source>
        <dbReference type="ARBA" id="ARBA00000085"/>
    </source>
</evidence>
<dbReference type="InterPro" id="IPR005467">
    <property type="entry name" value="His_kinase_dom"/>
</dbReference>
<dbReference type="InterPro" id="IPR004358">
    <property type="entry name" value="Sig_transdc_His_kin-like_C"/>
</dbReference>
<dbReference type="InterPro" id="IPR003661">
    <property type="entry name" value="HisK_dim/P_dom"/>
</dbReference>
<dbReference type="PRINTS" id="PR00344">
    <property type="entry name" value="BCTRLSENSOR"/>
</dbReference>
<evidence type="ECO:0000256" key="5">
    <source>
        <dbReference type="ARBA" id="ARBA00022777"/>
    </source>
</evidence>
<comment type="catalytic activity">
    <reaction evidence="1">
        <text>ATP + protein L-histidine = ADP + protein N-phospho-L-histidine.</text>
        <dbReference type="EC" id="2.7.13.3"/>
    </reaction>
</comment>